<dbReference type="Gene3D" id="3.40.50.12780">
    <property type="entry name" value="N-terminal domain of ligase-like"/>
    <property type="match status" value="1"/>
</dbReference>
<dbReference type="PANTHER" id="PTHR43767">
    <property type="entry name" value="LONG-CHAIN-FATTY-ACID--COA LIGASE"/>
    <property type="match status" value="1"/>
</dbReference>
<gene>
    <name evidence="3" type="ORF">GCM10009547_16530</name>
</gene>
<dbReference type="PANTHER" id="PTHR43767:SF1">
    <property type="entry name" value="NONRIBOSOMAL PEPTIDE SYNTHASE PES1 (EUROFUNG)-RELATED"/>
    <property type="match status" value="1"/>
</dbReference>
<dbReference type="PROSITE" id="PS00455">
    <property type="entry name" value="AMP_BINDING"/>
    <property type="match status" value="1"/>
</dbReference>
<protein>
    <submittedName>
        <fullName evidence="3">ATP-dependent acyl-CoA ligase</fullName>
    </submittedName>
</protein>
<dbReference type="Pfam" id="PF00501">
    <property type="entry name" value="AMP-binding"/>
    <property type="match status" value="1"/>
</dbReference>
<evidence type="ECO:0000313" key="3">
    <source>
        <dbReference type="EMBL" id="GAA0615289.1"/>
    </source>
</evidence>
<reference evidence="3 4" key="1">
    <citation type="journal article" date="2019" name="Int. J. Syst. Evol. Microbiol.">
        <title>The Global Catalogue of Microorganisms (GCM) 10K type strain sequencing project: providing services to taxonomists for standard genome sequencing and annotation.</title>
        <authorList>
            <consortium name="The Broad Institute Genomics Platform"/>
            <consortium name="The Broad Institute Genome Sequencing Center for Infectious Disease"/>
            <person name="Wu L."/>
            <person name="Ma J."/>
        </authorList>
    </citation>
    <scope>NUCLEOTIDE SEQUENCE [LARGE SCALE GENOMIC DNA]</scope>
    <source>
        <strain evidence="3 4">JCM 10671</strain>
    </source>
</reference>
<sequence>MTDWSNTALLSIPTVLREQVVRTPAKTALVLNGESISYQALLERSVAAARGLQELGVGFGDSVGVLSPNTPEMIYTWIGASMLGAVYVPVNVEYKGTFLIHQWTTAAVGVAVVDSSCIPEVAAVATRLPDLKHVVVVNRGTDRVDLGRADLQVHDSAELMTPARFDGDLTAVPGVADPPGDAIAAVIFTAGTTGPSKGVAMSHNYMVRSARQVFDLRGCTQDSVVYGALPLFHLAAISVVVLGPILAGATAVLDARFSPNNFWSRVRETGADQTILLGAMSTMLWNRPEDPGDADNPLKVALIAPMPPALHRQFEQRFGLTVLQMYAQSEVYPLTVASAHDPAPPGYSGRPNPLLTVRLFDENDNEVPPGQVGEVCVRPNQPHVMFEGYFKNPEATAATWRNLWMHTGDLGRFNEEGFFEFVDRKKDYLRRRGENISSFEVEHAVMQFEGVAEVAVVAAPSELTEDDVIACVVPVPGVSIDPVALMDHCVAEIPYFAIPRYLWILDELPRNPVGRVEKYKLRERFALRQGVDGLWDREAAGFVIERRTFTPAKVGGGS</sequence>
<dbReference type="InterPro" id="IPR045851">
    <property type="entry name" value="AMP-bd_C_sf"/>
</dbReference>
<dbReference type="InterPro" id="IPR020845">
    <property type="entry name" value="AMP-binding_CS"/>
</dbReference>
<evidence type="ECO:0000259" key="1">
    <source>
        <dbReference type="Pfam" id="PF00501"/>
    </source>
</evidence>
<accession>A0ABN1GNN0</accession>
<feature type="domain" description="AMP-dependent synthetase/ligase" evidence="1">
    <location>
        <begin position="16"/>
        <end position="390"/>
    </location>
</feature>
<keyword evidence="3" id="KW-0436">Ligase</keyword>
<dbReference type="GO" id="GO:0016874">
    <property type="term" value="F:ligase activity"/>
    <property type="evidence" value="ECO:0007669"/>
    <property type="project" value="UniProtKB-KW"/>
</dbReference>
<dbReference type="InterPro" id="IPR025110">
    <property type="entry name" value="AMP-bd_C"/>
</dbReference>
<proteinExistence type="predicted"/>
<dbReference type="Pfam" id="PF13193">
    <property type="entry name" value="AMP-binding_C"/>
    <property type="match status" value="1"/>
</dbReference>
<evidence type="ECO:0000259" key="2">
    <source>
        <dbReference type="Pfam" id="PF13193"/>
    </source>
</evidence>
<keyword evidence="4" id="KW-1185">Reference proteome</keyword>
<dbReference type="InterPro" id="IPR000873">
    <property type="entry name" value="AMP-dep_synth/lig_dom"/>
</dbReference>
<name>A0ABN1GNN0_9ACTN</name>
<dbReference type="InterPro" id="IPR042099">
    <property type="entry name" value="ANL_N_sf"/>
</dbReference>
<dbReference type="Gene3D" id="3.30.300.30">
    <property type="match status" value="1"/>
</dbReference>
<evidence type="ECO:0000313" key="4">
    <source>
        <dbReference type="Proteomes" id="UP001500957"/>
    </source>
</evidence>
<comment type="caution">
    <text evidence="3">The sequence shown here is derived from an EMBL/GenBank/DDBJ whole genome shotgun (WGS) entry which is preliminary data.</text>
</comment>
<feature type="domain" description="AMP-binding enzyme C-terminal" evidence="2">
    <location>
        <begin position="440"/>
        <end position="514"/>
    </location>
</feature>
<dbReference type="InterPro" id="IPR050237">
    <property type="entry name" value="ATP-dep_AMP-bd_enzyme"/>
</dbReference>
<organism evidence="3 4">
    <name type="scientific">Sporichthya brevicatena</name>
    <dbReference type="NCBI Taxonomy" id="171442"/>
    <lineage>
        <taxon>Bacteria</taxon>
        <taxon>Bacillati</taxon>
        <taxon>Actinomycetota</taxon>
        <taxon>Actinomycetes</taxon>
        <taxon>Sporichthyales</taxon>
        <taxon>Sporichthyaceae</taxon>
        <taxon>Sporichthya</taxon>
    </lineage>
</organism>
<dbReference type="RefSeq" id="WP_344603500.1">
    <property type="nucleotide sequence ID" value="NZ_BAAAHE010000011.1"/>
</dbReference>
<dbReference type="EMBL" id="BAAAHE010000011">
    <property type="protein sequence ID" value="GAA0615289.1"/>
    <property type="molecule type" value="Genomic_DNA"/>
</dbReference>
<dbReference type="Proteomes" id="UP001500957">
    <property type="component" value="Unassembled WGS sequence"/>
</dbReference>
<dbReference type="SUPFAM" id="SSF56801">
    <property type="entry name" value="Acetyl-CoA synthetase-like"/>
    <property type="match status" value="1"/>
</dbReference>